<comment type="caution">
    <text evidence="1">The sequence shown here is derived from an EMBL/GenBank/DDBJ whole genome shotgun (WGS) entry which is preliminary data.</text>
</comment>
<evidence type="ECO:0000313" key="1">
    <source>
        <dbReference type="EMBL" id="KAI1881210.1"/>
    </source>
</evidence>
<name>A0A9P9WXP9_9PEZI</name>
<keyword evidence="2" id="KW-1185">Reference proteome</keyword>
<evidence type="ECO:0000313" key="2">
    <source>
        <dbReference type="Proteomes" id="UP000829685"/>
    </source>
</evidence>
<organism evidence="1 2">
    <name type="scientific">Neoarthrinium moseri</name>
    <dbReference type="NCBI Taxonomy" id="1658444"/>
    <lineage>
        <taxon>Eukaryota</taxon>
        <taxon>Fungi</taxon>
        <taxon>Dikarya</taxon>
        <taxon>Ascomycota</taxon>
        <taxon>Pezizomycotina</taxon>
        <taxon>Sordariomycetes</taxon>
        <taxon>Xylariomycetidae</taxon>
        <taxon>Amphisphaeriales</taxon>
        <taxon>Apiosporaceae</taxon>
        <taxon>Neoarthrinium</taxon>
    </lineage>
</organism>
<accession>A0A9P9WXP9</accession>
<protein>
    <submittedName>
        <fullName evidence="1">Uncharacterized protein</fullName>
    </submittedName>
</protein>
<dbReference type="Proteomes" id="UP000829685">
    <property type="component" value="Unassembled WGS sequence"/>
</dbReference>
<proteinExistence type="predicted"/>
<dbReference type="EMBL" id="JAFIMR010000001">
    <property type="protein sequence ID" value="KAI1881210.1"/>
    <property type="molecule type" value="Genomic_DNA"/>
</dbReference>
<gene>
    <name evidence="1" type="ORF">JX265_000036</name>
</gene>
<dbReference type="AlphaFoldDB" id="A0A9P9WXP9"/>
<sequence>MRAVFDDKDKASLKSMKRCVERQKLRELCQRDPRSRQESVPWAAASCNGGWKHALPIVGIPVVEGEDSI</sequence>
<reference evidence="1" key="1">
    <citation type="submission" date="2021-03" db="EMBL/GenBank/DDBJ databases">
        <title>Revisited historic fungal species revealed as producer of novel bioactive compounds through whole genome sequencing and comparative genomics.</title>
        <authorList>
            <person name="Vignolle G.A."/>
            <person name="Hochenegger N."/>
            <person name="Mach R.L."/>
            <person name="Mach-Aigner A.R."/>
            <person name="Javad Rahimi M."/>
            <person name="Salim K.A."/>
            <person name="Chan C.M."/>
            <person name="Lim L.B.L."/>
            <person name="Cai F."/>
            <person name="Druzhinina I.S."/>
            <person name="U'Ren J.M."/>
            <person name="Derntl C."/>
        </authorList>
    </citation>
    <scope>NUCLEOTIDE SEQUENCE</scope>
    <source>
        <strain evidence="1">TUCIM 5799</strain>
    </source>
</reference>